<proteinExistence type="predicted"/>
<protein>
    <submittedName>
        <fullName evidence="1">Uncharacterized protein</fullName>
    </submittedName>
</protein>
<dbReference type="RefSeq" id="WP_103002394.1">
    <property type="nucleotide sequence ID" value="NZ_NBAX01000001.1"/>
</dbReference>
<dbReference type="Proteomes" id="UP000236634">
    <property type="component" value="Unassembled WGS sequence"/>
</dbReference>
<organism evidence="1 2">
    <name type="scientific">Hoylesella timonensis</name>
    <dbReference type="NCBI Taxonomy" id="386414"/>
    <lineage>
        <taxon>Bacteria</taxon>
        <taxon>Pseudomonadati</taxon>
        <taxon>Bacteroidota</taxon>
        <taxon>Bacteroidia</taxon>
        <taxon>Bacteroidales</taxon>
        <taxon>Prevotellaceae</taxon>
        <taxon>Hoylesella</taxon>
    </lineage>
</organism>
<dbReference type="EMBL" id="NBAX01000001">
    <property type="protein sequence ID" value="PNP96442.1"/>
    <property type="molecule type" value="Genomic_DNA"/>
</dbReference>
<evidence type="ECO:0000313" key="2">
    <source>
        <dbReference type="Proteomes" id="UP000236634"/>
    </source>
</evidence>
<name>A0A2K0XPI2_9BACT</name>
<reference evidence="1 2" key="1">
    <citation type="submission" date="2017-03" db="EMBL/GenBank/DDBJ databases">
        <authorList>
            <person name="Afonso C.L."/>
            <person name="Miller P.J."/>
            <person name="Scott M.A."/>
            <person name="Spackman E."/>
            <person name="Goraichik I."/>
            <person name="Dimitrov K.M."/>
            <person name="Suarez D.L."/>
            <person name="Swayne D.E."/>
        </authorList>
    </citation>
    <scope>NUCLEOTIDE SEQUENCE [LARGE SCALE GENOMIC DNA]</scope>
    <source>
        <strain evidence="1 2">DNF00076</strain>
    </source>
</reference>
<gene>
    <name evidence="1" type="ORF">BFS16_00725</name>
</gene>
<dbReference type="AlphaFoldDB" id="A0A2K0XPI2"/>
<accession>A0A2K0XPI2</accession>
<comment type="caution">
    <text evidence="1">The sequence shown here is derived from an EMBL/GenBank/DDBJ whole genome shotgun (WGS) entry which is preliminary data.</text>
</comment>
<evidence type="ECO:0000313" key="1">
    <source>
        <dbReference type="EMBL" id="PNP96442.1"/>
    </source>
</evidence>
<sequence>MKKMFENKEQAIDALSKLLAQNNAQSIKLMNSVVCHVEDKETSIDVSKVEMNMPNIKNTFFVNLTSKIFTLPSITNVYLEVRKTLYEHAHGDFQNKLIAMRKDLMTELWTVAAGKTFKFDDTKSPRFYFDREWRSVIKVDVPANKKYSPIVWWHDDRCTQKGANASMGLGNCPLETQIEIFDLICQEIIK</sequence>